<feature type="compositionally biased region" description="Basic and acidic residues" evidence="1">
    <location>
        <begin position="19"/>
        <end position="33"/>
    </location>
</feature>
<reference evidence="2" key="1">
    <citation type="journal article" date="2022" name="Int. J. Mol. Sci.">
        <title>Draft Genome of Tanacetum Coccineum: Genomic Comparison of Closely Related Tanacetum-Family Plants.</title>
        <authorList>
            <person name="Yamashiro T."/>
            <person name="Shiraishi A."/>
            <person name="Nakayama K."/>
            <person name="Satake H."/>
        </authorList>
    </citation>
    <scope>NUCLEOTIDE SEQUENCE</scope>
</reference>
<evidence type="ECO:0000256" key="1">
    <source>
        <dbReference type="SAM" id="MobiDB-lite"/>
    </source>
</evidence>
<keyword evidence="3" id="KW-1185">Reference proteome</keyword>
<name>A0ABQ5CG00_9ASTR</name>
<accession>A0ABQ5CG00</accession>
<feature type="region of interest" description="Disordered" evidence="1">
    <location>
        <begin position="1"/>
        <end position="33"/>
    </location>
</feature>
<evidence type="ECO:0000313" key="2">
    <source>
        <dbReference type="EMBL" id="GJT25167.1"/>
    </source>
</evidence>
<dbReference type="EMBL" id="BQNB010014192">
    <property type="protein sequence ID" value="GJT25167.1"/>
    <property type="molecule type" value="Genomic_DNA"/>
</dbReference>
<dbReference type="Proteomes" id="UP001151760">
    <property type="component" value="Unassembled WGS sequence"/>
</dbReference>
<evidence type="ECO:0000313" key="3">
    <source>
        <dbReference type="Proteomes" id="UP001151760"/>
    </source>
</evidence>
<comment type="caution">
    <text evidence="2">The sequence shown here is derived from an EMBL/GenBank/DDBJ whole genome shotgun (WGS) entry which is preliminary data.</text>
</comment>
<gene>
    <name evidence="2" type="ORF">Tco_0895104</name>
</gene>
<sequence>MGNVKKSLAERTRHKRQYDRRMNERQMQSKESKVVSSKALDASLVVIECSGTKSDEHITSSSLGTYITHVVNTDIRPVNDQVPSAEDAPEFREFFEINDLKAQLQAKTTLICNLMNQIKIVKEATNEQLHKENEHLKQTYKELYDSIKKTRIQNKDNSDSLISQINQKSIENVDLKAQIQEKVFANAALKNELRKLRGNSVDTKFGDASILGKLPLQPSRNHSVVRQLNVFKSE</sequence>
<proteinExistence type="predicted"/>
<reference evidence="2" key="2">
    <citation type="submission" date="2022-01" db="EMBL/GenBank/DDBJ databases">
        <authorList>
            <person name="Yamashiro T."/>
            <person name="Shiraishi A."/>
            <person name="Satake H."/>
            <person name="Nakayama K."/>
        </authorList>
    </citation>
    <scope>NUCLEOTIDE SEQUENCE</scope>
</reference>
<organism evidence="2 3">
    <name type="scientific">Tanacetum coccineum</name>
    <dbReference type="NCBI Taxonomy" id="301880"/>
    <lineage>
        <taxon>Eukaryota</taxon>
        <taxon>Viridiplantae</taxon>
        <taxon>Streptophyta</taxon>
        <taxon>Embryophyta</taxon>
        <taxon>Tracheophyta</taxon>
        <taxon>Spermatophyta</taxon>
        <taxon>Magnoliopsida</taxon>
        <taxon>eudicotyledons</taxon>
        <taxon>Gunneridae</taxon>
        <taxon>Pentapetalae</taxon>
        <taxon>asterids</taxon>
        <taxon>campanulids</taxon>
        <taxon>Asterales</taxon>
        <taxon>Asteraceae</taxon>
        <taxon>Asteroideae</taxon>
        <taxon>Anthemideae</taxon>
        <taxon>Anthemidinae</taxon>
        <taxon>Tanacetum</taxon>
    </lineage>
</organism>
<protein>
    <submittedName>
        <fullName evidence="2">Uncharacterized protein</fullName>
    </submittedName>
</protein>